<evidence type="ECO:0000256" key="1">
    <source>
        <dbReference type="ARBA" id="ARBA00022884"/>
    </source>
</evidence>
<dbReference type="GO" id="GO:0005654">
    <property type="term" value="C:nucleoplasm"/>
    <property type="evidence" value="ECO:0007669"/>
    <property type="project" value="TreeGrafter"/>
</dbReference>
<feature type="compositionally biased region" description="Basic residues" evidence="3">
    <location>
        <begin position="206"/>
        <end position="225"/>
    </location>
</feature>
<evidence type="ECO:0000259" key="4">
    <source>
        <dbReference type="PROSITE" id="PS50102"/>
    </source>
</evidence>
<dbReference type="PANTHER" id="PTHR15481:SF0">
    <property type="entry name" value="LD23870P-RELATED"/>
    <property type="match status" value="1"/>
</dbReference>
<reference evidence="5 6" key="1">
    <citation type="submission" date="2022-07" db="EMBL/GenBank/DDBJ databases">
        <title>Genome-wide signatures of adaptation to extreme environments.</title>
        <authorList>
            <person name="Cho C.H."/>
            <person name="Yoon H.S."/>
        </authorList>
    </citation>
    <scope>NUCLEOTIDE SEQUENCE [LARGE SCALE GENOMIC DNA]</scope>
    <source>
        <strain evidence="5 6">108.79 E11</strain>
    </source>
</reference>
<dbReference type="PANTHER" id="PTHR15481">
    <property type="entry name" value="RIBONUCLEIC ACID BINDING PROTEIN S1"/>
    <property type="match status" value="1"/>
</dbReference>
<name>A0AAV9IM56_9RHOD</name>
<dbReference type="InterPro" id="IPR000504">
    <property type="entry name" value="RRM_dom"/>
</dbReference>
<dbReference type="Pfam" id="PF00076">
    <property type="entry name" value="RRM_1"/>
    <property type="match status" value="1"/>
</dbReference>
<dbReference type="GO" id="GO:0003723">
    <property type="term" value="F:RNA binding"/>
    <property type="evidence" value="ECO:0007669"/>
    <property type="project" value="UniProtKB-UniRule"/>
</dbReference>
<accession>A0AAV9IM56</accession>
<evidence type="ECO:0000313" key="5">
    <source>
        <dbReference type="EMBL" id="KAK4528491.1"/>
    </source>
</evidence>
<keyword evidence="6" id="KW-1185">Reference proteome</keyword>
<feature type="compositionally biased region" description="Basic and acidic residues" evidence="3">
    <location>
        <begin position="156"/>
        <end position="168"/>
    </location>
</feature>
<protein>
    <recommendedName>
        <fullName evidence="4">RRM domain-containing protein</fullName>
    </recommendedName>
</protein>
<keyword evidence="1 2" id="KW-0694">RNA-binding</keyword>
<dbReference type="SUPFAM" id="SSF54928">
    <property type="entry name" value="RNA-binding domain, RBD"/>
    <property type="match status" value="1"/>
</dbReference>
<feature type="region of interest" description="Disordered" evidence="3">
    <location>
        <begin position="104"/>
        <end position="233"/>
    </location>
</feature>
<feature type="region of interest" description="Disordered" evidence="3">
    <location>
        <begin position="1"/>
        <end position="22"/>
    </location>
</feature>
<dbReference type="GO" id="GO:0005737">
    <property type="term" value="C:cytoplasm"/>
    <property type="evidence" value="ECO:0007669"/>
    <property type="project" value="TreeGrafter"/>
</dbReference>
<dbReference type="AlphaFoldDB" id="A0AAV9IM56"/>
<comment type="caution">
    <text evidence="5">The sequence shown here is derived from an EMBL/GenBank/DDBJ whole genome shotgun (WGS) entry which is preliminary data.</text>
</comment>
<dbReference type="PROSITE" id="PS50102">
    <property type="entry name" value="RRM"/>
    <property type="match status" value="1"/>
</dbReference>
<feature type="domain" description="RRM" evidence="4">
    <location>
        <begin position="24"/>
        <end position="96"/>
    </location>
</feature>
<evidence type="ECO:0000313" key="6">
    <source>
        <dbReference type="Proteomes" id="UP001300502"/>
    </source>
</evidence>
<organism evidence="5 6">
    <name type="scientific">Galdieria yellowstonensis</name>
    <dbReference type="NCBI Taxonomy" id="3028027"/>
    <lineage>
        <taxon>Eukaryota</taxon>
        <taxon>Rhodophyta</taxon>
        <taxon>Bangiophyceae</taxon>
        <taxon>Galdieriales</taxon>
        <taxon>Galdieriaceae</taxon>
        <taxon>Galdieria</taxon>
    </lineage>
</organism>
<sequence length="233" mass="27205">MLSMSDALPPQSNNEREEEDVSNKTLYIYPTSERLYEEHLKEIFGLFGSISDLIYTKEEKYAKIVFENEDEAIKASAVMDGGIVDGKNVSVTFYRDFEKYREKMRKNRNTPNDLSRGGRRIRGGRIAPNVKLSGRARDMSRRIDVNRNSRKSPIRGRFERERRYEETRRRHPTPSPSPPRRRTSISNDKARHTKKRTSSSEESSRRSPHSRRRSSRKLSHKRHRSSSSDSSSL</sequence>
<evidence type="ECO:0000256" key="3">
    <source>
        <dbReference type="SAM" id="MobiDB-lite"/>
    </source>
</evidence>
<dbReference type="EMBL" id="JANCYU010000065">
    <property type="protein sequence ID" value="KAK4528491.1"/>
    <property type="molecule type" value="Genomic_DNA"/>
</dbReference>
<dbReference type="SMART" id="SM00360">
    <property type="entry name" value="RRM"/>
    <property type="match status" value="1"/>
</dbReference>
<proteinExistence type="predicted"/>
<gene>
    <name evidence="5" type="ORF">GAYE_SCF59G6435</name>
</gene>
<dbReference type="InterPro" id="IPR035979">
    <property type="entry name" value="RBD_domain_sf"/>
</dbReference>
<feature type="compositionally biased region" description="Basic and acidic residues" evidence="3">
    <location>
        <begin position="135"/>
        <end position="147"/>
    </location>
</feature>
<dbReference type="GO" id="GO:0000398">
    <property type="term" value="P:mRNA splicing, via spliceosome"/>
    <property type="evidence" value="ECO:0007669"/>
    <property type="project" value="TreeGrafter"/>
</dbReference>
<dbReference type="Proteomes" id="UP001300502">
    <property type="component" value="Unassembled WGS sequence"/>
</dbReference>
<dbReference type="InterPro" id="IPR012677">
    <property type="entry name" value="Nucleotide-bd_a/b_plait_sf"/>
</dbReference>
<dbReference type="GO" id="GO:0061574">
    <property type="term" value="C:ASAP complex"/>
    <property type="evidence" value="ECO:0007669"/>
    <property type="project" value="TreeGrafter"/>
</dbReference>
<evidence type="ECO:0000256" key="2">
    <source>
        <dbReference type="PROSITE-ProRule" id="PRU00176"/>
    </source>
</evidence>
<dbReference type="Gene3D" id="3.30.70.330">
    <property type="match status" value="1"/>
</dbReference>